<comment type="caution">
    <text evidence="2">The sequence shown here is derived from an EMBL/GenBank/DDBJ whole genome shotgun (WGS) entry which is preliminary data.</text>
</comment>
<feature type="compositionally biased region" description="Polar residues" evidence="1">
    <location>
        <begin position="52"/>
        <end position="77"/>
    </location>
</feature>
<gene>
    <name evidence="2" type="ORF">O181_070293</name>
</gene>
<feature type="compositionally biased region" description="Basic residues" evidence="1">
    <location>
        <begin position="113"/>
        <end position="122"/>
    </location>
</feature>
<feature type="region of interest" description="Disordered" evidence="1">
    <location>
        <begin position="50"/>
        <end position="122"/>
    </location>
</feature>
<protein>
    <submittedName>
        <fullName evidence="2">Uncharacterized protein</fullName>
    </submittedName>
</protein>
<name>A0A9Q3F3N9_9BASI</name>
<sequence length="122" mass="13865">MSHLNRDKSHYKGSNRHIYDPVQALLHGIQGHKLGNIATNTPRRYELLAYSQKASQRGGNSEPLQGMESTIIQASNQKIKDWHNKRQEASKEKAPLASTSKPQASQPPQERKKNNKTNWKKP</sequence>
<dbReference type="AlphaFoldDB" id="A0A9Q3F3N9"/>
<reference evidence="2" key="1">
    <citation type="submission" date="2021-03" db="EMBL/GenBank/DDBJ databases">
        <title>Draft genome sequence of rust myrtle Austropuccinia psidii MF-1, a brazilian biotype.</title>
        <authorList>
            <person name="Quecine M.C."/>
            <person name="Pachon D.M.R."/>
            <person name="Bonatelli M.L."/>
            <person name="Correr F.H."/>
            <person name="Franceschini L.M."/>
            <person name="Leite T.F."/>
            <person name="Margarido G.R.A."/>
            <person name="Almeida C.A."/>
            <person name="Ferrarezi J.A."/>
            <person name="Labate C.A."/>
        </authorList>
    </citation>
    <scope>NUCLEOTIDE SEQUENCE</scope>
    <source>
        <strain evidence="2">MF-1</strain>
    </source>
</reference>
<proteinExistence type="predicted"/>
<feature type="compositionally biased region" description="Basic and acidic residues" evidence="1">
    <location>
        <begin position="78"/>
        <end position="94"/>
    </location>
</feature>
<accession>A0A9Q3F3N9</accession>
<organism evidence="2 3">
    <name type="scientific">Austropuccinia psidii MF-1</name>
    <dbReference type="NCBI Taxonomy" id="1389203"/>
    <lineage>
        <taxon>Eukaryota</taxon>
        <taxon>Fungi</taxon>
        <taxon>Dikarya</taxon>
        <taxon>Basidiomycota</taxon>
        <taxon>Pucciniomycotina</taxon>
        <taxon>Pucciniomycetes</taxon>
        <taxon>Pucciniales</taxon>
        <taxon>Sphaerophragmiaceae</taxon>
        <taxon>Austropuccinia</taxon>
    </lineage>
</organism>
<evidence type="ECO:0000256" key="1">
    <source>
        <dbReference type="SAM" id="MobiDB-lite"/>
    </source>
</evidence>
<dbReference type="Proteomes" id="UP000765509">
    <property type="component" value="Unassembled WGS sequence"/>
</dbReference>
<evidence type="ECO:0000313" key="2">
    <source>
        <dbReference type="EMBL" id="MBW0530578.1"/>
    </source>
</evidence>
<keyword evidence="3" id="KW-1185">Reference proteome</keyword>
<dbReference type="EMBL" id="AVOT02036128">
    <property type="protein sequence ID" value="MBW0530578.1"/>
    <property type="molecule type" value="Genomic_DNA"/>
</dbReference>
<feature type="compositionally biased region" description="Polar residues" evidence="1">
    <location>
        <begin position="97"/>
        <end position="108"/>
    </location>
</feature>
<evidence type="ECO:0000313" key="3">
    <source>
        <dbReference type="Proteomes" id="UP000765509"/>
    </source>
</evidence>